<dbReference type="InterPro" id="IPR036249">
    <property type="entry name" value="Thioredoxin-like_sf"/>
</dbReference>
<protein>
    <recommendedName>
        <fullName evidence="4">glutathione transferase</fullName>
        <ecNumber evidence="4">2.5.1.18</ecNumber>
    </recommendedName>
</protein>
<evidence type="ECO:0000256" key="5">
    <source>
        <dbReference type="ARBA" id="ARBA00022490"/>
    </source>
</evidence>
<dbReference type="Gene3D" id="1.20.1050.10">
    <property type="match status" value="1"/>
</dbReference>
<feature type="domain" description="GST C-terminal" evidence="9">
    <location>
        <begin position="89"/>
        <end position="230"/>
    </location>
</feature>
<dbReference type="FunFam" id="3.40.30.10:FF:000176">
    <property type="entry name" value="Glutathione S-transferase theta-1"/>
    <property type="match status" value="1"/>
</dbReference>
<evidence type="ECO:0000256" key="6">
    <source>
        <dbReference type="ARBA" id="ARBA00022679"/>
    </source>
</evidence>
<accession>A0A9N9SLI9</accession>
<dbReference type="PROSITE" id="PS50404">
    <property type="entry name" value="GST_NTER"/>
    <property type="match status" value="1"/>
</dbReference>
<evidence type="ECO:0000256" key="4">
    <source>
        <dbReference type="ARBA" id="ARBA00012452"/>
    </source>
</evidence>
<dbReference type="SFLD" id="SFLDG00358">
    <property type="entry name" value="Main_(cytGST)"/>
    <property type="match status" value="1"/>
</dbReference>
<dbReference type="GO" id="GO:0004364">
    <property type="term" value="F:glutathione transferase activity"/>
    <property type="evidence" value="ECO:0007669"/>
    <property type="project" value="UniProtKB-EC"/>
</dbReference>
<evidence type="ECO:0000256" key="2">
    <source>
        <dbReference type="ARBA" id="ARBA00009899"/>
    </source>
</evidence>
<dbReference type="SUPFAM" id="SSF52833">
    <property type="entry name" value="Thioredoxin-like"/>
    <property type="match status" value="1"/>
</dbReference>
<dbReference type="PROSITE" id="PS50405">
    <property type="entry name" value="GST_CTER"/>
    <property type="match status" value="1"/>
</dbReference>
<proteinExistence type="inferred from homology"/>
<dbReference type="PANTHER" id="PTHR43917">
    <property type="match status" value="1"/>
</dbReference>
<dbReference type="InterPro" id="IPR004045">
    <property type="entry name" value="Glutathione_S-Trfase_N"/>
</dbReference>
<evidence type="ECO:0000313" key="11">
    <source>
        <dbReference type="Proteomes" id="UP001153737"/>
    </source>
</evidence>
<comment type="subcellular location">
    <subcellularLocation>
        <location evidence="1">Cytoplasm</location>
    </subcellularLocation>
</comment>
<dbReference type="AlphaFoldDB" id="A0A9N9SLI9"/>
<organism evidence="10 11">
    <name type="scientific">Phaedon cochleariae</name>
    <name type="common">Mustard beetle</name>
    <dbReference type="NCBI Taxonomy" id="80249"/>
    <lineage>
        <taxon>Eukaryota</taxon>
        <taxon>Metazoa</taxon>
        <taxon>Ecdysozoa</taxon>
        <taxon>Arthropoda</taxon>
        <taxon>Hexapoda</taxon>
        <taxon>Insecta</taxon>
        <taxon>Pterygota</taxon>
        <taxon>Neoptera</taxon>
        <taxon>Endopterygota</taxon>
        <taxon>Coleoptera</taxon>
        <taxon>Polyphaga</taxon>
        <taxon>Cucujiformia</taxon>
        <taxon>Chrysomeloidea</taxon>
        <taxon>Chrysomelidae</taxon>
        <taxon>Chrysomelinae</taxon>
        <taxon>Chrysomelini</taxon>
        <taxon>Phaedon</taxon>
    </lineage>
</organism>
<evidence type="ECO:0000256" key="1">
    <source>
        <dbReference type="ARBA" id="ARBA00004496"/>
    </source>
</evidence>
<dbReference type="PANTHER" id="PTHR43917:SF8">
    <property type="entry name" value="GH16740P-RELATED"/>
    <property type="match status" value="1"/>
</dbReference>
<dbReference type="InterPro" id="IPR040079">
    <property type="entry name" value="Glutathione_S-Trfase"/>
</dbReference>
<evidence type="ECO:0000256" key="7">
    <source>
        <dbReference type="ARBA" id="ARBA00047960"/>
    </source>
</evidence>
<dbReference type="InterPro" id="IPR040075">
    <property type="entry name" value="GST_N_Theta"/>
</dbReference>
<dbReference type="InterPro" id="IPR036282">
    <property type="entry name" value="Glutathione-S-Trfase_C_sf"/>
</dbReference>
<evidence type="ECO:0000259" key="8">
    <source>
        <dbReference type="PROSITE" id="PS50404"/>
    </source>
</evidence>
<dbReference type="InterPro" id="IPR040077">
    <property type="entry name" value="GST_C_Theta"/>
</dbReference>
<evidence type="ECO:0000256" key="3">
    <source>
        <dbReference type="ARBA" id="ARBA00011738"/>
    </source>
</evidence>
<dbReference type="InterPro" id="IPR051369">
    <property type="entry name" value="GST_Theta"/>
</dbReference>
<dbReference type="CDD" id="cd03050">
    <property type="entry name" value="GST_N_Theta"/>
    <property type="match status" value="1"/>
</dbReference>
<evidence type="ECO:0000313" key="10">
    <source>
        <dbReference type="EMBL" id="CAG9824132.1"/>
    </source>
</evidence>
<keyword evidence="5" id="KW-0963">Cytoplasm</keyword>
<reference evidence="10" key="1">
    <citation type="submission" date="2022-01" db="EMBL/GenBank/DDBJ databases">
        <authorList>
            <person name="King R."/>
        </authorList>
    </citation>
    <scope>NUCLEOTIDE SEQUENCE</scope>
</reference>
<dbReference type="EMBL" id="OU896714">
    <property type="protein sequence ID" value="CAG9824132.1"/>
    <property type="molecule type" value="Genomic_DNA"/>
</dbReference>
<reference evidence="10" key="2">
    <citation type="submission" date="2022-10" db="EMBL/GenBank/DDBJ databases">
        <authorList>
            <consortium name="ENA_rothamsted_submissions"/>
            <consortium name="culmorum"/>
            <person name="King R."/>
        </authorList>
    </citation>
    <scope>NUCLEOTIDE SEQUENCE</scope>
</reference>
<evidence type="ECO:0000259" key="9">
    <source>
        <dbReference type="PROSITE" id="PS50405"/>
    </source>
</evidence>
<gene>
    <name evidence="10" type="ORF">PHAECO_LOCUS11643</name>
</gene>
<dbReference type="GO" id="GO:0005737">
    <property type="term" value="C:cytoplasm"/>
    <property type="evidence" value="ECO:0007669"/>
    <property type="project" value="UniProtKB-SubCell"/>
</dbReference>
<dbReference type="Pfam" id="PF00043">
    <property type="entry name" value="GST_C"/>
    <property type="match status" value="1"/>
</dbReference>
<comment type="catalytic activity">
    <reaction evidence="7">
        <text>RX + glutathione = an S-substituted glutathione + a halide anion + H(+)</text>
        <dbReference type="Rhea" id="RHEA:16437"/>
        <dbReference type="ChEBI" id="CHEBI:15378"/>
        <dbReference type="ChEBI" id="CHEBI:16042"/>
        <dbReference type="ChEBI" id="CHEBI:17792"/>
        <dbReference type="ChEBI" id="CHEBI:57925"/>
        <dbReference type="ChEBI" id="CHEBI:90779"/>
        <dbReference type="EC" id="2.5.1.18"/>
    </reaction>
</comment>
<dbReference type="SFLD" id="SFLDS00019">
    <property type="entry name" value="Glutathione_Transferase_(cytos"/>
    <property type="match status" value="1"/>
</dbReference>
<dbReference type="Proteomes" id="UP001153737">
    <property type="component" value="Chromosome 8"/>
</dbReference>
<dbReference type="GO" id="GO:0006749">
    <property type="term" value="P:glutathione metabolic process"/>
    <property type="evidence" value="ECO:0007669"/>
    <property type="project" value="TreeGrafter"/>
</dbReference>
<dbReference type="SUPFAM" id="SSF47616">
    <property type="entry name" value="GST C-terminal domain-like"/>
    <property type="match status" value="1"/>
</dbReference>
<dbReference type="FunFam" id="1.20.1050.10:FF:000008">
    <property type="entry name" value="Glutathione S-transferase theta-1"/>
    <property type="match status" value="1"/>
</dbReference>
<comment type="subunit">
    <text evidence="3">Homodimer.</text>
</comment>
<dbReference type="InterPro" id="IPR004046">
    <property type="entry name" value="GST_C"/>
</dbReference>
<feature type="domain" description="GST N-terminal" evidence="8">
    <location>
        <begin position="1"/>
        <end position="83"/>
    </location>
</feature>
<dbReference type="OrthoDB" id="422574at2759"/>
<dbReference type="Pfam" id="PF02798">
    <property type="entry name" value="GST_N"/>
    <property type="match status" value="1"/>
</dbReference>
<comment type="similarity">
    <text evidence="2">Belongs to the GST superfamily. Theta family.</text>
</comment>
<dbReference type="Gene3D" id="3.40.30.10">
    <property type="entry name" value="Glutaredoxin"/>
    <property type="match status" value="1"/>
</dbReference>
<dbReference type="EC" id="2.5.1.18" evidence="4"/>
<keyword evidence="11" id="KW-1185">Reference proteome</keyword>
<sequence length="230" mass="27154">MVLKLYYDLLSQPSRALYIFLKLNGVPFQQCPVSLMEGEHRTEEFKQKYSKFQKVPFIHDGDFKLIESIGIMRYITREYPIEDHWYPKDSKKQAKVDEYLEWQHLNIRLNCSTFLITTWMNPMRTGKQPSQEKYDSSKKYMLKSLSTFEELFLSDDGPFLMGKEISYADIQAACEIEQPRLAGFNPMVHYPKIKTWIELVRKECNPYYDEAHEMLNMLAESSGKSTKAKL</sequence>
<dbReference type="InterPro" id="IPR010987">
    <property type="entry name" value="Glutathione-S-Trfase_C-like"/>
</dbReference>
<dbReference type="CDD" id="cd03183">
    <property type="entry name" value="GST_C_Theta"/>
    <property type="match status" value="1"/>
</dbReference>
<name>A0A9N9SLI9_PHACE</name>
<keyword evidence="6" id="KW-0808">Transferase</keyword>